<dbReference type="AlphaFoldDB" id="A0A6A4HI78"/>
<dbReference type="Gene3D" id="1.10.1670.10">
    <property type="entry name" value="Helix-hairpin-Helix base-excision DNA repair enzymes (C-terminal)"/>
    <property type="match status" value="1"/>
</dbReference>
<dbReference type="InterPro" id="IPR003265">
    <property type="entry name" value="HhH-GPD_domain"/>
</dbReference>
<dbReference type="GO" id="GO:0005739">
    <property type="term" value="C:mitochondrion"/>
    <property type="evidence" value="ECO:0007669"/>
    <property type="project" value="UniProtKB-SubCell"/>
</dbReference>
<accession>A0A6A4HI78</accession>
<keyword evidence="6" id="KW-0408">Iron</keyword>
<dbReference type="InterPro" id="IPR011257">
    <property type="entry name" value="DNA_glycosylase"/>
</dbReference>
<evidence type="ECO:0000256" key="8">
    <source>
        <dbReference type="ARBA" id="ARBA00023204"/>
    </source>
</evidence>
<evidence type="ECO:0000256" key="11">
    <source>
        <dbReference type="ARBA" id="ARBA00044632"/>
    </source>
</evidence>
<protein>
    <recommendedName>
        <fullName evidence="12">Endonuclease III homolog</fullName>
        <ecNumber evidence="12">3.2.2.-</ecNumber>
        <ecNumber evidence="12">4.2.99.18</ecNumber>
    </recommendedName>
    <alternativeName>
        <fullName evidence="12">Bifunctional DNA N-glycosylase/DNA-(apurinic or apyrimidinic site) lyase</fullName>
        <shortName evidence="12">DNA glycosylase/AP lyase</shortName>
    </alternativeName>
</protein>
<keyword evidence="16" id="KW-1185">Reference proteome</keyword>
<sequence>MAKSALRSNFNHSESSRSSQSSLRSRTSVFNTSVTLYELDDVDESKTNESTLDGLGRSSGSSSSKKSRTRSSNNEDSGSVSSPRPAKRVKLEVKEEERELSSSGSIQTVSPAKSKSKSPRKPRISKSEPASVSPPPNWRLVYDKIAEMRYSATGCAKDAAVDTMGCHSAGEGEEQPGPEGEKNKRFSILISLMLSSQTKDVVTHTAVNNLRLALKSHSKDGSGTLSASDLASAPPSLILSAISKVGFYNRKAGYIQQVAVKCRDDYGGDVPKTLEELLEFTGVGKKMAYLMLGSAWGLNIGIGVDVHVHRITNRLGWHKPTTKTPEETRLSLESWLPLELHPKINHLLVGFGQTVCTAVKPKCTECSLSANCSVEGIEGGTQVPLCPSANITGTKPKTKAKQIIKTKVEAKVTRIIRRKVRETETETDVVGLNELELGGDSETVQKMDSEKFQLGESGDGEPSIKIELEDEEET</sequence>
<evidence type="ECO:0000259" key="14">
    <source>
        <dbReference type="SMART" id="SM00478"/>
    </source>
</evidence>
<evidence type="ECO:0000256" key="4">
    <source>
        <dbReference type="ARBA" id="ARBA00022763"/>
    </source>
</evidence>
<comment type="caution">
    <text evidence="12">Lacks conserved residue(s) required for the propagation of feature annotation.</text>
</comment>
<keyword evidence="12" id="KW-0496">Mitochondrion</keyword>
<evidence type="ECO:0000256" key="10">
    <source>
        <dbReference type="ARBA" id="ARBA00023295"/>
    </source>
</evidence>
<feature type="compositionally biased region" description="Basic and acidic residues" evidence="13">
    <location>
        <begin position="89"/>
        <end position="100"/>
    </location>
</feature>
<dbReference type="OrthoDB" id="2099276at2759"/>
<dbReference type="SMART" id="SM00478">
    <property type="entry name" value="ENDO3c"/>
    <property type="match status" value="1"/>
</dbReference>
<dbReference type="GO" id="GO:0006285">
    <property type="term" value="P:base-excision repair, AP site formation"/>
    <property type="evidence" value="ECO:0007669"/>
    <property type="project" value="UniProtKB-UniRule"/>
</dbReference>
<dbReference type="GO" id="GO:0003677">
    <property type="term" value="F:DNA binding"/>
    <property type="evidence" value="ECO:0007669"/>
    <property type="project" value="UniProtKB-UniRule"/>
</dbReference>
<feature type="domain" description="HhH-GPD" evidence="14">
    <location>
        <begin position="194"/>
        <end position="354"/>
    </location>
</feature>
<keyword evidence="4 12" id="KW-0227">DNA damage</keyword>
<dbReference type="PROSITE" id="PS00764">
    <property type="entry name" value="ENDONUCLEASE_III_1"/>
    <property type="match status" value="1"/>
</dbReference>
<comment type="subcellular location">
    <subcellularLocation>
        <location evidence="12">Nucleus</location>
    </subcellularLocation>
    <subcellularLocation>
        <location evidence="12">Mitochondrion</location>
    </subcellularLocation>
</comment>
<dbReference type="CDD" id="cd00056">
    <property type="entry name" value="ENDO3c"/>
    <property type="match status" value="1"/>
</dbReference>
<keyword evidence="12" id="KW-0539">Nucleus</keyword>
<keyword evidence="5 12" id="KW-0378">Hydrolase</keyword>
<evidence type="ECO:0000256" key="2">
    <source>
        <dbReference type="ARBA" id="ARBA00008343"/>
    </source>
</evidence>
<keyword evidence="10 12" id="KW-0326">Glycosidase</keyword>
<dbReference type="GO" id="GO:0140078">
    <property type="term" value="F:class I DNA-(apurinic or apyrimidinic site) endonuclease activity"/>
    <property type="evidence" value="ECO:0007669"/>
    <property type="project" value="UniProtKB-EC"/>
</dbReference>
<keyword evidence="7" id="KW-0411">Iron-sulfur</keyword>
<evidence type="ECO:0000256" key="6">
    <source>
        <dbReference type="ARBA" id="ARBA00023004"/>
    </source>
</evidence>
<dbReference type="PANTHER" id="PTHR43286">
    <property type="entry name" value="ENDONUCLEASE III-LIKE PROTEIN 1"/>
    <property type="match status" value="1"/>
</dbReference>
<evidence type="ECO:0000256" key="12">
    <source>
        <dbReference type="HAMAP-Rule" id="MF_03183"/>
    </source>
</evidence>
<dbReference type="PANTHER" id="PTHR43286:SF1">
    <property type="entry name" value="ENDONUCLEASE III-LIKE PROTEIN 1"/>
    <property type="match status" value="1"/>
</dbReference>
<dbReference type="GO" id="GO:0000703">
    <property type="term" value="F:oxidized pyrimidine nucleobase lesion DNA N-glycosylase activity"/>
    <property type="evidence" value="ECO:0007669"/>
    <property type="project" value="UniProtKB-UniRule"/>
</dbReference>
<feature type="compositionally biased region" description="Low complexity" evidence="13">
    <location>
        <begin position="7"/>
        <end position="28"/>
    </location>
</feature>
<comment type="function">
    <text evidence="12">Bifunctional DNA N-glycosylase with associated apurinic/apyrimidinic (AP) lyase function that catalyzes the first step in base excision repair (BER), the primary repair pathway for the repair of oxidative DNA damage. The DNA N-glycosylase activity releases the damaged DNA base from DNA by cleaving the N-glycosidic bond, leaving an AP site. The AP lyase activity cleaves the phosphodiester bond 3' to the AP site by a beta-elimination. Primarily recognizes and repairs oxidative base damage of pyrimidines.</text>
</comment>
<dbReference type="GO" id="GO:0046872">
    <property type="term" value="F:metal ion binding"/>
    <property type="evidence" value="ECO:0007669"/>
    <property type="project" value="UniProtKB-KW"/>
</dbReference>
<gene>
    <name evidence="12" type="primary">NTH1</name>
    <name evidence="15" type="ORF">BT96DRAFT_921358</name>
</gene>
<dbReference type="EC" id="3.2.2.-" evidence="12"/>
<evidence type="ECO:0000256" key="3">
    <source>
        <dbReference type="ARBA" id="ARBA00022723"/>
    </source>
</evidence>
<dbReference type="InterPro" id="IPR004035">
    <property type="entry name" value="Endouclease-III_FeS-bd_BS"/>
</dbReference>
<feature type="region of interest" description="Disordered" evidence="13">
    <location>
        <begin position="1"/>
        <end position="137"/>
    </location>
</feature>
<dbReference type="HAMAP" id="MF_03183">
    <property type="entry name" value="Endonuclease_III_Nth"/>
    <property type="match status" value="1"/>
</dbReference>
<comment type="cofactor">
    <cofactor evidence="1">
        <name>[4Fe-4S] cluster</name>
        <dbReference type="ChEBI" id="CHEBI:49883"/>
    </cofactor>
</comment>
<dbReference type="Proteomes" id="UP000799118">
    <property type="component" value="Unassembled WGS sequence"/>
</dbReference>
<name>A0A6A4HI78_9AGAR</name>
<feature type="compositionally biased region" description="Low complexity" evidence="13">
    <location>
        <begin position="50"/>
        <end position="82"/>
    </location>
</feature>
<dbReference type="EC" id="4.2.99.18" evidence="12"/>
<dbReference type="FunFam" id="1.10.340.30:FF:000001">
    <property type="entry name" value="Endonuclease III"/>
    <property type="match status" value="1"/>
</dbReference>
<evidence type="ECO:0000313" key="15">
    <source>
        <dbReference type="EMBL" id="KAE9397663.1"/>
    </source>
</evidence>
<evidence type="ECO:0000256" key="9">
    <source>
        <dbReference type="ARBA" id="ARBA00023239"/>
    </source>
</evidence>
<dbReference type="Gene3D" id="1.10.340.30">
    <property type="entry name" value="Hypothetical protein, domain 2"/>
    <property type="match status" value="1"/>
</dbReference>
<evidence type="ECO:0000313" key="16">
    <source>
        <dbReference type="Proteomes" id="UP000799118"/>
    </source>
</evidence>
<evidence type="ECO:0000256" key="1">
    <source>
        <dbReference type="ARBA" id="ARBA00001966"/>
    </source>
</evidence>
<keyword evidence="3" id="KW-0479">Metal-binding</keyword>
<feature type="region of interest" description="Disordered" evidence="13">
    <location>
        <begin position="451"/>
        <end position="474"/>
    </location>
</feature>
<dbReference type="GO" id="GO:0051536">
    <property type="term" value="F:iron-sulfur cluster binding"/>
    <property type="evidence" value="ECO:0007669"/>
    <property type="project" value="UniProtKB-KW"/>
</dbReference>
<dbReference type="GO" id="GO:0005634">
    <property type="term" value="C:nucleus"/>
    <property type="evidence" value="ECO:0007669"/>
    <property type="project" value="UniProtKB-SubCell"/>
</dbReference>
<evidence type="ECO:0000256" key="13">
    <source>
        <dbReference type="SAM" id="MobiDB-lite"/>
    </source>
</evidence>
<organism evidence="15 16">
    <name type="scientific">Gymnopus androsaceus JB14</name>
    <dbReference type="NCBI Taxonomy" id="1447944"/>
    <lineage>
        <taxon>Eukaryota</taxon>
        <taxon>Fungi</taxon>
        <taxon>Dikarya</taxon>
        <taxon>Basidiomycota</taxon>
        <taxon>Agaricomycotina</taxon>
        <taxon>Agaricomycetes</taxon>
        <taxon>Agaricomycetidae</taxon>
        <taxon>Agaricales</taxon>
        <taxon>Marasmiineae</taxon>
        <taxon>Omphalotaceae</taxon>
        <taxon>Gymnopus</taxon>
    </lineage>
</organism>
<keyword evidence="9 12" id="KW-0456">Lyase</keyword>
<evidence type="ECO:0000256" key="7">
    <source>
        <dbReference type="ARBA" id="ARBA00023014"/>
    </source>
</evidence>
<keyword evidence="8 12" id="KW-0234">DNA repair</keyword>
<dbReference type="Pfam" id="PF00730">
    <property type="entry name" value="HhH-GPD"/>
    <property type="match status" value="1"/>
</dbReference>
<dbReference type="EMBL" id="ML769494">
    <property type="protein sequence ID" value="KAE9397663.1"/>
    <property type="molecule type" value="Genomic_DNA"/>
</dbReference>
<comment type="catalytic activity">
    <reaction evidence="11 12">
        <text>2'-deoxyribonucleotide-(2'-deoxyribose 5'-phosphate)-2'-deoxyribonucleotide-DNA = a 3'-end 2'-deoxyribonucleotide-(2,3-dehydro-2,3-deoxyribose 5'-phosphate)-DNA + a 5'-end 5'-phospho-2'-deoxyribonucleoside-DNA + H(+)</text>
        <dbReference type="Rhea" id="RHEA:66592"/>
        <dbReference type="Rhea" id="RHEA-COMP:13180"/>
        <dbReference type="Rhea" id="RHEA-COMP:16897"/>
        <dbReference type="Rhea" id="RHEA-COMP:17067"/>
        <dbReference type="ChEBI" id="CHEBI:15378"/>
        <dbReference type="ChEBI" id="CHEBI:136412"/>
        <dbReference type="ChEBI" id="CHEBI:157695"/>
        <dbReference type="ChEBI" id="CHEBI:167181"/>
        <dbReference type="EC" id="4.2.99.18"/>
    </reaction>
</comment>
<dbReference type="GO" id="GO:0006289">
    <property type="term" value="P:nucleotide-excision repair"/>
    <property type="evidence" value="ECO:0007669"/>
    <property type="project" value="TreeGrafter"/>
</dbReference>
<feature type="compositionally biased region" description="Basic residues" evidence="13">
    <location>
        <begin position="114"/>
        <end position="124"/>
    </location>
</feature>
<reference evidence="15" key="1">
    <citation type="journal article" date="2019" name="Environ. Microbiol.">
        <title>Fungal ecological strategies reflected in gene transcription - a case study of two litter decomposers.</title>
        <authorList>
            <person name="Barbi F."/>
            <person name="Kohler A."/>
            <person name="Barry K."/>
            <person name="Baskaran P."/>
            <person name="Daum C."/>
            <person name="Fauchery L."/>
            <person name="Ihrmark K."/>
            <person name="Kuo A."/>
            <person name="LaButti K."/>
            <person name="Lipzen A."/>
            <person name="Morin E."/>
            <person name="Grigoriev I.V."/>
            <person name="Henrissat B."/>
            <person name="Lindahl B."/>
            <person name="Martin F."/>
        </authorList>
    </citation>
    <scope>NUCLEOTIDE SEQUENCE</scope>
    <source>
        <strain evidence="15">JB14</strain>
    </source>
</reference>
<dbReference type="InterPro" id="IPR030841">
    <property type="entry name" value="NTH1"/>
</dbReference>
<dbReference type="InterPro" id="IPR023170">
    <property type="entry name" value="HhH_base_excis_C"/>
</dbReference>
<dbReference type="SUPFAM" id="SSF48150">
    <property type="entry name" value="DNA-glycosylase"/>
    <property type="match status" value="1"/>
</dbReference>
<comment type="similarity">
    <text evidence="2 12">Belongs to the Nth/MutY family.</text>
</comment>
<evidence type="ECO:0000256" key="5">
    <source>
        <dbReference type="ARBA" id="ARBA00022801"/>
    </source>
</evidence>
<proteinExistence type="inferred from homology"/>